<dbReference type="Proteomes" id="UP000240883">
    <property type="component" value="Unassembled WGS sequence"/>
</dbReference>
<protein>
    <submittedName>
        <fullName evidence="1">Uncharacterized protein</fullName>
    </submittedName>
</protein>
<gene>
    <name evidence="1" type="ORF">BS50DRAFT_338556</name>
</gene>
<dbReference type="AlphaFoldDB" id="A0A2T2NV59"/>
<accession>A0A2T2NV59</accession>
<dbReference type="EMBL" id="KZ678133">
    <property type="protein sequence ID" value="PSN69280.1"/>
    <property type="molecule type" value="Genomic_DNA"/>
</dbReference>
<name>A0A2T2NV59_CORCC</name>
<evidence type="ECO:0000313" key="1">
    <source>
        <dbReference type="EMBL" id="PSN69280.1"/>
    </source>
</evidence>
<reference evidence="1 2" key="1">
    <citation type="journal article" date="2018" name="Front. Microbiol.">
        <title>Genome-Wide Analysis of Corynespora cassiicola Leaf Fall Disease Putative Effectors.</title>
        <authorList>
            <person name="Lopez D."/>
            <person name="Ribeiro S."/>
            <person name="Label P."/>
            <person name="Fumanal B."/>
            <person name="Venisse J.S."/>
            <person name="Kohler A."/>
            <person name="de Oliveira R.R."/>
            <person name="Labutti K."/>
            <person name="Lipzen A."/>
            <person name="Lail K."/>
            <person name="Bauer D."/>
            <person name="Ohm R.A."/>
            <person name="Barry K.W."/>
            <person name="Spatafora J."/>
            <person name="Grigoriev I.V."/>
            <person name="Martin F.M."/>
            <person name="Pujade-Renaud V."/>
        </authorList>
    </citation>
    <scope>NUCLEOTIDE SEQUENCE [LARGE SCALE GENOMIC DNA]</scope>
    <source>
        <strain evidence="1 2">Philippines</strain>
    </source>
</reference>
<evidence type="ECO:0000313" key="2">
    <source>
        <dbReference type="Proteomes" id="UP000240883"/>
    </source>
</evidence>
<organism evidence="1 2">
    <name type="scientific">Corynespora cassiicola Philippines</name>
    <dbReference type="NCBI Taxonomy" id="1448308"/>
    <lineage>
        <taxon>Eukaryota</taxon>
        <taxon>Fungi</taxon>
        <taxon>Dikarya</taxon>
        <taxon>Ascomycota</taxon>
        <taxon>Pezizomycotina</taxon>
        <taxon>Dothideomycetes</taxon>
        <taxon>Pleosporomycetidae</taxon>
        <taxon>Pleosporales</taxon>
        <taxon>Corynesporascaceae</taxon>
        <taxon>Corynespora</taxon>
    </lineage>
</organism>
<proteinExistence type="predicted"/>
<sequence length="154" mass="16928">MASSFPTIFLPGLFSDGVAGTPLETSVAHEEHGLASAPLEASCRLCLPLSPMASKRLCWSWRYTQGSPPRRHQLRLHANPIFPRETVASSQLSIIAWHSWGLDCWPTSPSPARLSISLPQRRSCTLELSISPMGIYEHVTAKLSYHPVLPGDSQ</sequence>
<keyword evidence="2" id="KW-1185">Reference proteome</keyword>